<proteinExistence type="predicted"/>
<comment type="caution">
    <text evidence="1">The sequence shown here is derived from an EMBL/GenBank/DDBJ whole genome shotgun (WGS) entry which is preliminary data.</text>
</comment>
<dbReference type="InterPro" id="IPR046349">
    <property type="entry name" value="C1-like_sf"/>
</dbReference>
<organism evidence="1 2">
    <name type="scientific">Cardamine amara subsp. amara</name>
    <dbReference type="NCBI Taxonomy" id="228776"/>
    <lineage>
        <taxon>Eukaryota</taxon>
        <taxon>Viridiplantae</taxon>
        <taxon>Streptophyta</taxon>
        <taxon>Embryophyta</taxon>
        <taxon>Tracheophyta</taxon>
        <taxon>Spermatophyta</taxon>
        <taxon>Magnoliopsida</taxon>
        <taxon>eudicotyledons</taxon>
        <taxon>Gunneridae</taxon>
        <taxon>Pentapetalae</taxon>
        <taxon>rosids</taxon>
        <taxon>malvids</taxon>
        <taxon>Brassicales</taxon>
        <taxon>Brassicaceae</taxon>
        <taxon>Cardamineae</taxon>
        <taxon>Cardamine</taxon>
    </lineage>
</organism>
<dbReference type="InterPro" id="IPR053192">
    <property type="entry name" value="Vacuole_Formation_Reg"/>
</dbReference>
<dbReference type="EMBL" id="JBANAX010000382">
    <property type="protein sequence ID" value="KAL1211177.1"/>
    <property type="molecule type" value="Genomic_DNA"/>
</dbReference>
<reference evidence="1 2" key="1">
    <citation type="submission" date="2024-04" db="EMBL/GenBank/DDBJ databases">
        <title>Genome assembly C_amara_ONT_v2.</title>
        <authorList>
            <person name="Yant L."/>
            <person name="Moore C."/>
            <person name="Slenker M."/>
        </authorList>
    </citation>
    <scope>NUCLEOTIDE SEQUENCE [LARGE SCALE GENOMIC DNA]</scope>
    <source>
        <tissue evidence="1">Leaf</tissue>
    </source>
</reference>
<dbReference type="PANTHER" id="PTHR32410">
    <property type="entry name" value="CYSTEINE/HISTIDINE-RICH C1 DOMAIN FAMILY PROTEIN"/>
    <property type="match status" value="1"/>
</dbReference>
<evidence type="ECO:0008006" key="3">
    <source>
        <dbReference type="Google" id="ProtNLM"/>
    </source>
</evidence>
<evidence type="ECO:0000313" key="1">
    <source>
        <dbReference type="EMBL" id="KAL1211177.1"/>
    </source>
</evidence>
<name>A0ABD1AX94_CARAN</name>
<protein>
    <recommendedName>
        <fullName evidence="3">Phorbol-ester/DAG-type domain-containing protein</fullName>
    </recommendedName>
</protein>
<dbReference type="Proteomes" id="UP001558713">
    <property type="component" value="Unassembled WGS sequence"/>
</dbReference>
<dbReference type="AlphaFoldDB" id="A0ABD1AX94"/>
<sequence>MDTEEVKLFFHDHPVTPLKDRRRGDCCGIEFDAIYDGYYCSECDKFFHKKCINSPEKIKLLSHNNCRGDLELSENYIPGGRCELCMQEMKTGITIYCCFKCFTCPQCAIHLDCAKYPPPEVIQVPQNHDHKLKLARDDAKLLHLLYLWK</sequence>
<dbReference type="SUPFAM" id="SSF57889">
    <property type="entry name" value="Cysteine-rich domain"/>
    <property type="match status" value="1"/>
</dbReference>
<evidence type="ECO:0000313" key="2">
    <source>
        <dbReference type="Proteomes" id="UP001558713"/>
    </source>
</evidence>
<keyword evidence="2" id="KW-1185">Reference proteome</keyword>
<accession>A0ABD1AX94</accession>
<gene>
    <name evidence="1" type="ORF">V5N11_022774</name>
</gene>